<dbReference type="Proteomes" id="UP001216390">
    <property type="component" value="Chromosome"/>
</dbReference>
<evidence type="ECO:0000256" key="2">
    <source>
        <dbReference type="ARBA" id="ARBA00005170"/>
    </source>
</evidence>
<dbReference type="KEGG" id="ima:PO878_09515"/>
<comment type="similarity">
    <text evidence="3">Belongs to the alpha-acetolactate decarboxylase family.</text>
</comment>
<evidence type="ECO:0000256" key="5">
    <source>
        <dbReference type="ARBA" id="ARBA00020164"/>
    </source>
</evidence>
<sequence>MEIVDHRLVGALHVGLVDRAHAAAELAAGEERVGDAFQTSTIEALLDGAYEGDLTVGELLAHGDLGIGTVDHLDGELVVLDGEAWVVAASGAVRAVAPDEGTPFAVVCRFSPGPAVALGPCADLDAVGAAIEAASPPGATVLAVRIDGAVARARVRSVARQEPPYPPLTEVVSHQREWELVDVVGTVVGFRFPDGTDGLEVPGWHLHLLTEDRTAGGHLMALALSEGTLQVEATDALHVEVPDHVDAALHAHGRDRAAEIAAVEGRPHP</sequence>
<evidence type="ECO:0000256" key="4">
    <source>
        <dbReference type="ARBA" id="ARBA00013204"/>
    </source>
</evidence>
<reference evidence="9" key="1">
    <citation type="submission" date="2023-01" db="EMBL/GenBank/DDBJ databases">
        <title>The diversity of Class Acidimicrobiia in South China Sea sediment environments and the proposal of Iamia marina sp. nov., a novel species of the genus Iamia.</title>
        <authorList>
            <person name="He Y."/>
            <person name="Tian X."/>
        </authorList>
    </citation>
    <scope>NUCLEOTIDE SEQUENCE</scope>
    <source>
        <strain evidence="9">DSM 19957</strain>
    </source>
</reference>
<dbReference type="Pfam" id="PF03306">
    <property type="entry name" value="AAL_decarboxy"/>
    <property type="match status" value="1"/>
</dbReference>
<dbReference type="PANTHER" id="PTHR35524">
    <property type="entry name" value="ALPHA-ACETOLACTATE DECARBOXYLASE"/>
    <property type="match status" value="1"/>
</dbReference>
<evidence type="ECO:0000313" key="10">
    <source>
        <dbReference type="Proteomes" id="UP001216390"/>
    </source>
</evidence>
<protein>
    <recommendedName>
        <fullName evidence="5">Alpha-acetolactate decarboxylase</fullName>
        <ecNumber evidence="4">4.1.1.5</ecNumber>
    </recommendedName>
</protein>
<name>A0AAF0BSV0_9ACTN</name>
<keyword evidence="7" id="KW-0005">Acetoin biosynthesis</keyword>
<gene>
    <name evidence="9" type="primary">budA</name>
    <name evidence="9" type="ORF">PO878_09515</name>
</gene>
<dbReference type="Gene3D" id="3.30.1330.80">
    <property type="entry name" value="Hypothetical protein, similar to alpha- acetolactate decarboxylase, domain 2"/>
    <property type="match status" value="2"/>
</dbReference>
<accession>A0AAF0BSV0</accession>
<dbReference type="NCBIfam" id="TIGR01252">
    <property type="entry name" value="acetolac_decarb"/>
    <property type="match status" value="1"/>
</dbReference>
<keyword evidence="6" id="KW-0210">Decarboxylase</keyword>
<dbReference type="GO" id="GO:0045151">
    <property type="term" value="P:acetoin biosynthetic process"/>
    <property type="evidence" value="ECO:0007669"/>
    <property type="project" value="UniProtKB-KW"/>
</dbReference>
<evidence type="ECO:0000256" key="3">
    <source>
        <dbReference type="ARBA" id="ARBA00007106"/>
    </source>
</evidence>
<evidence type="ECO:0000313" key="9">
    <source>
        <dbReference type="EMBL" id="WCO68961.1"/>
    </source>
</evidence>
<evidence type="ECO:0000256" key="8">
    <source>
        <dbReference type="ARBA" id="ARBA00023239"/>
    </source>
</evidence>
<dbReference type="InterPro" id="IPR005128">
    <property type="entry name" value="Acetolactate_a_deCO2ase"/>
</dbReference>
<dbReference type="EC" id="4.1.1.5" evidence="4"/>
<evidence type="ECO:0000256" key="6">
    <source>
        <dbReference type="ARBA" id="ARBA00022793"/>
    </source>
</evidence>
<dbReference type="SUPFAM" id="SSF117856">
    <property type="entry name" value="AF0104/ALDC/Ptd012-like"/>
    <property type="match status" value="1"/>
</dbReference>
<dbReference type="EMBL" id="CP116942">
    <property type="protein sequence ID" value="WCO68961.1"/>
    <property type="molecule type" value="Genomic_DNA"/>
</dbReference>
<evidence type="ECO:0000256" key="1">
    <source>
        <dbReference type="ARBA" id="ARBA00001784"/>
    </source>
</evidence>
<dbReference type="AlphaFoldDB" id="A0AAF0BSV0"/>
<dbReference type="GO" id="GO:0047605">
    <property type="term" value="F:acetolactate decarboxylase activity"/>
    <property type="evidence" value="ECO:0007669"/>
    <property type="project" value="UniProtKB-EC"/>
</dbReference>
<keyword evidence="8 9" id="KW-0456">Lyase</keyword>
<organism evidence="9 10">
    <name type="scientific">Iamia majanohamensis</name>
    <dbReference type="NCBI Taxonomy" id="467976"/>
    <lineage>
        <taxon>Bacteria</taxon>
        <taxon>Bacillati</taxon>
        <taxon>Actinomycetota</taxon>
        <taxon>Acidimicrobiia</taxon>
        <taxon>Acidimicrobiales</taxon>
        <taxon>Iamiaceae</taxon>
        <taxon>Iamia</taxon>
    </lineage>
</organism>
<evidence type="ECO:0000256" key="7">
    <source>
        <dbReference type="ARBA" id="ARBA00023061"/>
    </source>
</evidence>
<dbReference type="RefSeq" id="WP_272738475.1">
    <property type="nucleotide sequence ID" value="NZ_CP116942.1"/>
</dbReference>
<dbReference type="CDD" id="cd17299">
    <property type="entry name" value="acetolactate_decarboxylase"/>
    <property type="match status" value="1"/>
</dbReference>
<proteinExistence type="inferred from homology"/>
<comment type="catalytic activity">
    <reaction evidence="1">
        <text>(2S)-2-acetolactate + H(+) = (R)-acetoin + CO2</text>
        <dbReference type="Rhea" id="RHEA:21580"/>
        <dbReference type="ChEBI" id="CHEBI:15378"/>
        <dbReference type="ChEBI" id="CHEBI:15686"/>
        <dbReference type="ChEBI" id="CHEBI:16526"/>
        <dbReference type="ChEBI" id="CHEBI:58476"/>
        <dbReference type="EC" id="4.1.1.5"/>
    </reaction>
</comment>
<keyword evidence="10" id="KW-1185">Reference proteome</keyword>
<dbReference type="PANTHER" id="PTHR35524:SF1">
    <property type="entry name" value="ALPHA-ACETOLACTATE DECARBOXYLASE"/>
    <property type="match status" value="1"/>
</dbReference>
<comment type="pathway">
    <text evidence="2">Polyol metabolism; (R,R)-butane-2,3-diol biosynthesis; (R,R)-butane-2,3-diol from pyruvate: step 2/3.</text>
</comment>